<dbReference type="InterPro" id="IPR001753">
    <property type="entry name" value="Enoyl-CoA_hydra/iso"/>
</dbReference>
<comment type="catalytic activity">
    <reaction evidence="4">
        <text>a (3S)-3-hydroxyacyl-CoA = a (2E)-enoyl-CoA + H2O</text>
        <dbReference type="Rhea" id="RHEA:16105"/>
        <dbReference type="ChEBI" id="CHEBI:15377"/>
        <dbReference type="ChEBI" id="CHEBI:57318"/>
        <dbReference type="ChEBI" id="CHEBI:58856"/>
        <dbReference type="EC" id="4.2.1.17"/>
    </reaction>
</comment>
<dbReference type="PROSITE" id="PS00166">
    <property type="entry name" value="ENOYL_COA_HYDRATASE"/>
    <property type="match status" value="1"/>
</dbReference>
<protein>
    <recommendedName>
        <fullName evidence="2">enoyl-CoA hydratase</fullName>
        <ecNumber evidence="2">4.2.1.17</ecNumber>
    </recommendedName>
</protein>
<dbReference type="EC" id="4.2.1.17" evidence="2"/>
<dbReference type="Proteomes" id="UP000564573">
    <property type="component" value="Unassembled WGS sequence"/>
</dbReference>
<reference evidence="8 9" key="1">
    <citation type="submission" date="2020-08" db="EMBL/GenBank/DDBJ databases">
        <title>Sequencing the genomes of 1000 actinobacteria strains.</title>
        <authorList>
            <person name="Klenk H.-P."/>
        </authorList>
    </citation>
    <scope>NUCLEOTIDE SEQUENCE [LARGE SCALE GENOMIC DNA]</scope>
    <source>
        <strain evidence="8 9">DSM 45267</strain>
    </source>
</reference>
<keyword evidence="9" id="KW-1185">Reference proteome</keyword>
<sequence>MTTPRSLDGLDPRTPVLVGVGQSAERIDDADYRRLSAVDLAAEAARAALADTGADAEAVAAAVDTAAAMRQFEHSTPGAFPPLGSSDNYPRSVAGRVGADPRRAILDVVGGHGPQHLVNEFAATIAAGEAEVALLFGSEAISTAQHLASATDKPDFTEHVGGQLDDRGRGLQGLMTQELLAAGLADPAGQYALFENARRGRLKTSREEYARAMGELFAPFTAVAARNPYAAAPVERSAAELTTVTESNRMIADPYPRYVVSRDKVNQGAAVLMMSLSAAQRLGVPREKWVFLHGQADLREHALVDRADLSSYPAAVAAVRHALEVAGIRLDDVAAFDLYSCFPIAVFALCDGLGIAPDDPRGLTLTGGLPFFGGAGNNYSMHAIAEAVTLLRGRPGEYGLVGANGGMLSKYSVGVYSTTPTPWRPDDSARLQSELDAAEKPGHTRYADGWATIETFTAVHGRSGRPKGVVVGRLEADGTRFVAGTERGDDELLDLLTTGDPVGTRVYARSFGYGNRVTLTEERMNEFHPPRTPALRESYEHVLVRRDGHVLEVTINRPEARNSLHPDANTELDEIFDAYFADPDLWVAILTGAGDKAFSAGNDLSYTASGNLPWAPKNGFAGLTHREHLPKPVIAAVNGYAMGGGLEIAMACHVVVADETARFALSEVKVGLIAAAGGLVRLPRTIPPKLANEMILTGKRLDAHEAQRHGLVNRVVDAGGAVEGAREVAAEILAGSPTSVRASLRFMAETAGIADTVEAVNHPSSVMDHLLVAEDTMEGIVAFTQKREPQWKNR</sequence>
<proteinExistence type="inferred from homology"/>
<keyword evidence="3" id="KW-0456">Lyase</keyword>
<dbReference type="Gene3D" id="2.40.50.840">
    <property type="match status" value="1"/>
</dbReference>
<dbReference type="PANTHER" id="PTHR11941:SF54">
    <property type="entry name" value="ENOYL-COA HYDRATASE, MITOCHONDRIAL"/>
    <property type="match status" value="1"/>
</dbReference>
<dbReference type="Pfam" id="PF00378">
    <property type="entry name" value="ECH_1"/>
    <property type="match status" value="1"/>
</dbReference>
<evidence type="ECO:0000256" key="6">
    <source>
        <dbReference type="RuleBase" id="RU003707"/>
    </source>
</evidence>
<dbReference type="InterPro" id="IPR018376">
    <property type="entry name" value="Enoyl-CoA_hyd/isom_CS"/>
</dbReference>
<dbReference type="InterPro" id="IPR029045">
    <property type="entry name" value="ClpP/crotonase-like_dom_sf"/>
</dbReference>
<organism evidence="8 9">
    <name type="scientific">Prauserella sediminis</name>
    <dbReference type="NCBI Taxonomy" id="577680"/>
    <lineage>
        <taxon>Bacteria</taxon>
        <taxon>Bacillati</taxon>
        <taxon>Actinomycetota</taxon>
        <taxon>Actinomycetes</taxon>
        <taxon>Pseudonocardiales</taxon>
        <taxon>Pseudonocardiaceae</taxon>
        <taxon>Prauserella</taxon>
        <taxon>Prauserella salsuginis group</taxon>
    </lineage>
</organism>
<dbReference type="InterPro" id="IPR040771">
    <property type="entry name" value="TLP1_add_C"/>
</dbReference>
<dbReference type="CDD" id="cd06558">
    <property type="entry name" value="crotonase-like"/>
    <property type="match status" value="1"/>
</dbReference>
<evidence type="ECO:0000256" key="4">
    <source>
        <dbReference type="ARBA" id="ARBA00023709"/>
    </source>
</evidence>
<evidence type="ECO:0000259" key="7">
    <source>
        <dbReference type="Pfam" id="PF18313"/>
    </source>
</evidence>
<dbReference type="RefSeq" id="WP_183786303.1">
    <property type="nucleotide sequence ID" value="NZ_JACIBS010000002.1"/>
</dbReference>
<keyword evidence="8" id="KW-0808">Transferase</keyword>
<dbReference type="Gene3D" id="1.10.12.10">
    <property type="entry name" value="Lyase 2-enoyl-coa Hydratase, Chain A, domain 2"/>
    <property type="match status" value="1"/>
</dbReference>
<dbReference type="InterPro" id="IPR016039">
    <property type="entry name" value="Thiolase-like"/>
</dbReference>
<evidence type="ECO:0000313" key="8">
    <source>
        <dbReference type="EMBL" id="MBB3665128.1"/>
    </source>
</evidence>
<dbReference type="PANTHER" id="PTHR11941">
    <property type="entry name" value="ENOYL-COA HYDRATASE-RELATED"/>
    <property type="match status" value="1"/>
</dbReference>
<comment type="similarity">
    <text evidence="1 6">Belongs to the enoyl-CoA hydratase/isomerase family.</text>
</comment>
<comment type="catalytic activity">
    <reaction evidence="5">
        <text>a 4-saturated-(3S)-3-hydroxyacyl-CoA = a (3E)-enoyl-CoA + H2O</text>
        <dbReference type="Rhea" id="RHEA:20724"/>
        <dbReference type="ChEBI" id="CHEBI:15377"/>
        <dbReference type="ChEBI" id="CHEBI:58521"/>
        <dbReference type="ChEBI" id="CHEBI:137480"/>
        <dbReference type="EC" id="4.2.1.17"/>
    </reaction>
</comment>
<dbReference type="GO" id="GO:0016746">
    <property type="term" value="F:acyltransferase activity"/>
    <property type="evidence" value="ECO:0007669"/>
    <property type="project" value="UniProtKB-KW"/>
</dbReference>
<dbReference type="GO" id="GO:0006635">
    <property type="term" value="P:fatty acid beta-oxidation"/>
    <property type="evidence" value="ECO:0007669"/>
    <property type="project" value="TreeGrafter"/>
</dbReference>
<evidence type="ECO:0000256" key="1">
    <source>
        <dbReference type="ARBA" id="ARBA00005254"/>
    </source>
</evidence>
<accession>A0A839XVP7</accession>
<keyword evidence="8" id="KW-0012">Acyltransferase</keyword>
<dbReference type="Gene3D" id="3.40.47.10">
    <property type="match status" value="1"/>
</dbReference>
<gene>
    <name evidence="8" type="ORF">FB384_004079</name>
</gene>
<evidence type="ECO:0000256" key="3">
    <source>
        <dbReference type="ARBA" id="ARBA00023239"/>
    </source>
</evidence>
<dbReference type="InterPro" id="IPR014748">
    <property type="entry name" value="Enoyl-CoA_hydra_C"/>
</dbReference>
<dbReference type="NCBIfam" id="NF006105">
    <property type="entry name" value="PRK08257.1-4"/>
    <property type="match status" value="1"/>
</dbReference>
<dbReference type="SUPFAM" id="SSF53901">
    <property type="entry name" value="Thiolase-like"/>
    <property type="match status" value="2"/>
</dbReference>
<name>A0A839XVP7_9PSEU</name>
<dbReference type="AlphaFoldDB" id="A0A839XVP7"/>
<evidence type="ECO:0000313" key="9">
    <source>
        <dbReference type="Proteomes" id="UP000564573"/>
    </source>
</evidence>
<comment type="caution">
    <text evidence="8">The sequence shown here is derived from an EMBL/GenBank/DDBJ whole genome shotgun (WGS) entry which is preliminary data.</text>
</comment>
<feature type="domain" description="Thiolase-like protein type 1 additional C-terminal" evidence="7">
    <location>
        <begin position="431"/>
        <end position="509"/>
    </location>
</feature>
<dbReference type="FunFam" id="3.90.226.10:FF:000009">
    <property type="entry name" value="Carnitinyl-CoA dehydratase"/>
    <property type="match status" value="1"/>
</dbReference>
<evidence type="ECO:0000256" key="5">
    <source>
        <dbReference type="ARBA" id="ARBA00023717"/>
    </source>
</evidence>
<dbReference type="GO" id="GO:0004300">
    <property type="term" value="F:enoyl-CoA hydratase activity"/>
    <property type="evidence" value="ECO:0007669"/>
    <property type="project" value="UniProtKB-EC"/>
</dbReference>
<dbReference type="Gene3D" id="3.90.226.10">
    <property type="entry name" value="2-enoyl-CoA Hydratase, Chain A, domain 1"/>
    <property type="match status" value="1"/>
</dbReference>
<dbReference type="EMBL" id="JACIBS010000002">
    <property type="protein sequence ID" value="MBB3665128.1"/>
    <property type="molecule type" value="Genomic_DNA"/>
</dbReference>
<evidence type="ECO:0000256" key="2">
    <source>
        <dbReference type="ARBA" id="ARBA00012076"/>
    </source>
</evidence>
<dbReference type="Pfam" id="PF18313">
    <property type="entry name" value="TLP1_add_C"/>
    <property type="match status" value="1"/>
</dbReference>
<dbReference type="SUPFAM" id="SSF52096">
    <property type="entry name" value="ClpP/crotonase"/>
    <property type="match status" value="1"/>
</dbReference>